<dbReference type="Proteomes" id="UP000245207">
    <property type="component" value="Unassembled WGS sequence"/>
</dbReference>
<dbReference type="GO" id="GO:0016538">
    <property type="term" value="F:cyclin-dependent protein serine/threonine kinase regulator activity"/>
    <property type="evidence" value="ECO:0007669"/>
    <property type="project" value="InterPro"/>
</dbReference>
<dbReference type="GO" id="GO:0006357">
    <property type="term" value="P:regulation of transcription by RNA polymerase II"/>
    <property type="evidence" value="ECO:0007669"/>
    <property type="project" value="InterPro"/>
</dbReference>
<dbReference type="SUPFAM" id="SSF47954">
    <property type="entry name" value="Cyclin-like"/>
    <property type="match status" value="2"/>
</dbReference>
<dbReference type="OrthoDB" id="10264655at2759"/>
<evidence type="ECO:0000313" key="8">
    <source>
        <dbReference type="EMBL" id="PWA74095.1"/>
    </source>
</evidence>
<evidence type="ECO:0000256" key="4">
    <source>
        <dbReference type="ARBA" id="ARBA00061204"/>
    </source>
</evidence>
<evidence type="ECO:0000259" key="7">
    <source>
        <dbReference type="SMART" id="SM00385"/>
    </source>
</evidence>
<evidence type="ECO:0000256" key="6">
    <source>
        <dbReference type="SAM" id="MobiDB-lite"/>
    </source>
</evidence>
<feature type="domain" description="Cyclin-like" evidence="7">
    <location>
        <begin position="175"/>
        <end position="261"/>
    </location>
</feature>
<dbReference type="GO" id="GO:0051301">
    <property type="term" value="P:cell division"/>
    <property type="evidence" value="ECO:0007669"/>
    <property type="project" value="UniProtKB-KW"/>
</dbReference>
<dbReference type="InterPro" id="IPR036915">
    <property type="entry name" value="Cyclin-like_sf"/>
</dbReference>
<proteinExistence type="inferred from homology"/>
<dbReference type="InterPro" id="IPR043198">
    <property type="entry name" value="Cyclin/Ssn8"/>
</dbReference>
<dbReference type="AlphaFoldDB" id="A0A2U1NKQ9"/>
<name>A0A2U1NKQ9_ARTAN</name>
<comment type="similarity">
    <text evidence="4">Belongs to the cyclin family. Cyclin T subfamily.</text>
</comment>
<comment type="caution">
    <text evidence="8">The sequence shown here is derived from an EMBL/GenBank/DDBJ whole genome shotgun (WGS) entry which is preliminary data.</text>
</comment>
<dbReference type="EMBL" id="PKPP01002621">
    <property type="protein sequence ID" value="PWA74095.1"/>
    <property type="molecule type" value="Genomic_DNA"/>
</dbReference>
<feature type="region of interest" description="Disordered" evidence="6">
    <location>
        <begin position="370"/>
        <end position="389"/>
    </location>
</feature>
<dbReference type="FunFam" id="1.10.472.10:FF:000081">
    <property type="entry name" value="Cyclin family protein"/>
    <property type="match status" value="1"/>
</dbReference>
<sequence>MAASVQYHISQNQIAKDAVPEAPQPHTQKWYFSRKEIECNTPSRSDGIDYMYEQHLQKMYCNYMQELGIELKVPQVTIATAMMFCHRFYMHQSHAKNDWQTVATSCMFLACKAEETPRGLGELVVVAYKLIYKWDPSATRRIREIYDKQKDLIVTGERLLLTTIAFDLNIEHPYKKLVAALKKLDITHKELVVKVAWNFVNDWLRTSLCLQHKPHYIAAGSLFLAAKVKKVKLPTLNGNPWWMEFDVSPKLLEDVIQQMMSLWEQSQSQTSTPKEQKVTESQSIKATTYSPQSTLSGHKVIQDSKTTASKGDGEPRKSKMSNCEKINACDNVHDTSTIDCHTSDNGNASHVGENSKILASMDQSIKTITSKDAGEPAKSSMSNSAKKRAFDNVHDTSRATIDCHTSVNGNASSVVKDSKILAAADQSSKTIASNHASDPAKSSTFNCAKEQAFDNVHDTSKATADRHTSVNGNASSAVENSKILSSTDLCLAAKSVSFKCDDKQAFDNVNGTSQDIPICQTSDTGSAVSVVEDGDSGEPVTVKSDLSSSCNTVKLGGTALSSQVDVNRIREKLKKRNSIKTMKRKRVEDSDDEIDGEAWIERELENGIVLDSSYPEKQRKI</sequence>
<dbReference type="STRING" id="35608.A0A2U1NKQ9"/>
<feature type="region of interest" description="Disordered" evidence="6">
    <location>
        <begin position="265"/>
        <end position="320"/>
    </location>
</feature>
<keyword evidence="1" id="KW-0132">Cell division</keyword>
<keyword evidence="3" id="KW-0131">Cell cycle</keyword>
<evidence type="ECO:0000256" key="1">
    <source>
        <dbReference type="ARBA" id="ARBA00022618"/>
    </source>
</evidence>
<feature type="compositionally biased region" description="Polar residues" evidence="6">
    <location>
        <begin position="265"/>
        <end position="296"/>
    </location>
</feature>
<protein>
    <recommendedName>
        <fullName evidence="7">Cyclin-like domain-containing protein</fullName>
    </recommendedName>
</protein>
<dbReference type="Gene3D" id="1.10.472.10">
    <property type="entry name" value="Cyclin-like"/>
    <property type="match status" value="2"/>
</dbReference>
<dbReference type="SMART" id="SM00385">
    <property type="entry name" value="CYCLIN"/>
    <property type="match status" value="2"/>
</dbReference>
<dbReference type="Pfam" id="PF00134">
    <property type="entry name" value="Cyclin_N"/>
    <property type="match status" value="1"/>
</dbReference>
<accession>A0A2U1NKQ9</accession>
<evidence type="ECO:0000256" key="2">
    <source>
        <dbReference type="ARBA" id="ARBA00023127"/>
    </source>
</evidence>
<gene>
    <name evidence="8" type="ORF">CTI12_AA234970</name>
</gene>
<dbReference type="InterPro" id="IPR013763">
    <property type="entry name" value="Cyclin-like_dom"/>
</dbReference>
<keyword evidence="2 5" id="KW-0195">Cyclin</keyword>
<keyword evidence="9" id="KW-1185">Reference proteome</keyword>
<evidence type="ECO:0000313" key="9">
    <source>
        <dbReference type="Proteomes" id="UP000245207"/>
    </source>
</evidence>
<dbReference type="PANTHER" id="PTHR10026">
    <property type="entry name" value="CYCLIN"/>
    <property type="match status" value="1"/>
</dbReference>
<dbReference type="InterPro" id="IPR006671">
    <property type="entry name" value="Cyclin_N"/>
</dbReference>
<feature type="domain" description="Cyclin-like" evidence="7">
    <location>
        <begin position="62"/>
        <end position="162"/>
    </location>
</feature>
<organism evidence="8 9">
    <name type="scientific">Artemisia annua</name>
    <name type="common">Sweet wormwood</name>
    <dbReference type="NCBI Taxonomy" id="35608"/>
    <lineage>
        <taxon>Eukaryota</taxon>
        <taxon>Viridiplantae</taxon>
        <taxon>Streptophyta</taxon>
        <taxon>Embryophyta</taxon>
        <taxon>Tracheophyta</taxon>
        <taxon>Spermatophyta</taxon>
        <taxon>Magnoliopsida</taxon>
        <taxon>eudicotyledons</taxon>
        <taxon>Gunneridae</taxon>
        <taxon>Pentapetalae</taxon>
        <taxon>asterids</taxon>
        <taxon>campanulids</taxon>
        <taxon>Asterales</taxon>
        <taxon>Asteraceae</taxon>
        <taxon>Asteroideae</taxon>
        <taxon>Anthemideae</taxon>
        <taxon>Artemisiinae</taxon>
        <taxon>Artemisia</taxon>
    </lineage>
</organism>
<reference evidence="8 9" key="1">
    <citation type="journal article" date="2018" name="Mol. Plant">
        <title>The genome of Artemisia annua provides insight into the evolution of Asteraceae family and artemisinin biosynthesis.</title>
        <authorList>
            <person name="Shen Q."/>
            <person name="Zhang L."/>
            <person name="Liao Z."/>
            <person name="Wang S."/>
            <person name="Yan T."/>
            <person name="Shi P."/>
            <person name="Liu M."/>
            <person name="Fu X."/>
            <person name="Pan Q."/>
            <person name="Wang Y."/>
            <person name="Lv Z."/>
            <person name="Lu X."/>
            <person name="Zhang F."/>
            <person name="Jiang W."/>
            <person name="Ma Y."/>
            <person name="Chen M."/>
            <person name="Hao X."/>
            <person name="Li L."/>
            <person name="Tang Y."/>
            <person name="Lv G."/>
            <person name="Zhou Y."/>
            <person name="Sun X."/>
            <person name="Brodelius P.E."/>
            <person name="Rose J.K.C."/>
            <person name="Tang K."/>
        </authorList>
    </citation>
    <scope>NUCLEOTIDE SEQUENCE [LARGE SCALE GENOMIC DNA]</scope>
    <source>
        <strain evidence="9">cv. Huhao1</strain>
        <tissue evidence="8">Leaf</tissue>
    </source>
</reference>
<evidence type="ECO:0000256" key="5">
    <source>
        <dbReference type="RuleBase" id="RU000383"/>
    </source>
</evidence>
<evidence type="ECO:0000256" key="3">
    <source>
        <dbReference type="ARBA" id="ARBA00023306"/>
    </source>
</evidence>